<proteinExistence type="predicted"/>
<comment type="caution">
    <text evidence="1">The sequence shown here is derived from an EMBL/GenBank/DDBJ whole genome shotgun (WGS) entry which is preliminary data.</text>
</comment>
<dbReference type="AlphaFoldDB" id="A0A8X6QZX0"/>
<dbReference type="OrthoDB" id="6767342at2759"/>
<keyword evidence="2" id="KW-1185">Reference proteome</keyword>
<reference evidence="1" key="1">
    <citation type="submission" date="2020-08" db="EMBL/GenBank/DDBJ databases">
        <title>Multicomponent nature underlies the extraordinary mechanical properties of spider dragline silk.</title>
        <authorList>
            <person name="Kono N."/>
            <person name="Nakamura H."/>
            <person name="Mori M."/>
            <person name="Yoshida Y."/>
            <person name="Ohtoshi R."/>
            <person name="Malay A.D."/>
            <person name="Moran D.A.P."/>
            <person name="Tomita M."/>
            <person name="Numata K."/>
            <person name="Arakawa K."/>
        </authorList>
    </citation>
    <scope>NUCLEOTIDE SEQUENCE</scope>
</reference>
<gene>
    <name evidence="1" type="ORF">NPIL_622001</name>
</gene>
<sequence>MSSPLSSFHLKTIFFLCNKSFPDEFEKAEKILHKLIKKEFFVAIEDTDISPLRYWKDNGGVIRAKPKIVQREDSENFRYPIISPSDYPGVQILIYETHLENQHAGVSLLMDPIRFY</sequence>
<protein>
    <submittedName>
        <fullName evidence="1">Uncharacterized protein</fullName>
    </submittedName>
</protein>
<organism evidence="1 2">
    <name type="scientific">Nephila pilipes</name>
    <name type="common">Giant wood spider</name>
    <name type="synonym">Nephila maculata</name>
    <dbReference type="NCBI Taxonomy" id="299642"/>
    <lineage>
        <taxon>Eukaryota</taxon>
        <taxon>Metazoa</taxon>
        <taxon>Ecdysozoa</taxon>
        <taxon>Arthropoda</taxon>
        <taxon>Chelicerata</taxon>
        <taxon>Arachnida</taxon>
        <taxon>Araneae</taxon>
        <taxon>Araneomorphae</taxon>
        <taxon>Entelegynae</taxon>
        <taxon>Araneoidea</taxon>
        <taxon>Nephilidae</taxon>
        <taxon>Nephila</taxon>
    </lineage>
</organism>
<dbReference type="Proteomes" id="UP000887013">
    <property type="component" value="Unassembled WGS sequence"/>
</dbReference>
<accession>A0A8X6QZX0</accession>
<evidence type="ECO:0000313" key="1">
    <source>
        <dbReference type="EMBL" id="GFU61652.1"/>
    </source>
</evidence>
<evidence type="ECO:0000313" key="2">
    <source>
        <dbReference type="Proteomes" id="UP000887013"/>
    </source>
</evidence>
<name>A0A8X6QZX0_NEPPI</name>
<dbReference type="EMBL" id="BMAW01040927">
    <property type="protein sequence ID" value="GFU61652.1"/>
    <property type="molecule type" value="Genomic_DNA"/>
</dbReference>